<evidence type="ECO:0000313" key="2">
    <source>
        <dbReference type="EMBL" id="KAF3000838.1"/>
    </source>
</evidence>
<protein>
    <submittedName>
        <fullName evidence="2">Uncharacterized protein</fullName>
    </submittedName>
</protein>
<feature type="compositionally biased region" description="Basic and acidic residues" evidence="1">
    <location>
        <begin position="268"/>
        <end position="278"/>
    </location>
</feature>
<proteinExistence type="predicted"/>
<evidence type="ECO:0000256" key="1">
    <source>
        <dbReference type="SAM" id="MobiDB-lite"/>
    </source>
</evidence>
<dbReference type="AlphaFoldDB" id="A0A9P4TC89"/>
<gene>
    <name evidence="2" type="ORF">E8E13_006972</name>
</gene>
<keyword evidence="3" id="KW-1185">Reference proteome</keyword>
<dbReference type="EMBL" id="SWKU01000014">
    <property type="protein sequence ID" value="KAF3000838.1"/>
    <property type="molecule type" value="Genomic_DNA"/>
</dbReference>
<organism evidence="2 3">
    <name type="scientific">Curvularia kusanoi</name>
    <name type="common">Cochliobolus kusanoi</name>
    <dbReference type="NCBI Taxonomy" id="90978"/>
    <lineage>
        <taxon>Eukaryota</taxon>
        <taxon>Fungi</taxon>
        <taxon>Dikarya</taxon>
        <taxon>Ascomycota</taxon>
        <taxon>Pezizomycotina</taxon>
        <taxon>Dothideomycetes</taxon>
        <taxon>Pleosporomycetidae</taxon>
        <taxon>Pleosporales</taxon>
        <taxon>Pleosporineae</taxon>
        <taxon>Pleosporaceae</taxon>
        <taxon>Curvularia</taxon>
    </lineage>
</organism>
<name>A0A9P4TC89_CURKU</name>
<sequence length="433" mass="48699">MSHLLQFRSPDRLPGGIRSAPFVVFGINGTDITSLLPPLIPLKLVVFFAPALQKWVLPPPETTRLPRIDLQHSMCTPYIGIDIRAPIKAEGLSWILSRILQMGGRKVRKEMFTMTPDLETSMSIHSAWVALELPLEGLQGLHVHIQAQMMTSACLLSLQDMRALWECFPHDSAIVKTMGMRFMEANANMEYRVRDSFEILAWFQSTPDLCEFFSSLSYAPPAPTLSVEKEKTINAGYMTVGKKARRKSIERESARIVERNGSRSVSPEQKEAREKQDCEAMTTRLRRINSNDSLRSVDTMIWHPQSSGDDDLNDKNNHSHGGFGKELAMTLESIRASREIKETETSSSIPVPLTIDDETDGNAQIDDKKATHKYQWPQRRQTSRRNSLSLAKIERRIQSLQARQVQLVQEAGNSTAPDKERAGLVSQTCAKAG</sequence>
<accession>A0A9P4TC89</accession>
<comment type="caution">
    <text evidence="2">The sequence shown here is derived from an EMBL/GenBank/DDBJ whole genome shotgun (WGS) entry which is preliminary data.</text>
</comment>
<evidence type="ECO:0000313" key="3">
    <source>
        <dbReference type="Proteomes" id="UP000801428"/>
    </source>
</evidence>
<feature type="region of interest" description="Disordered" evidence="1">
    <location>
        <begin position="256"/>
        <end position="283"/>
    </location>
</feature>
<reference evidence="2" key="1">
    <citation type="submission" date="2019-04" db="EMBL/GenBank/DDBJ databases">
        <title>Sequencing of skin fungus with MAO and IRED activity.</title>
        <authorList>
            <person name="Marsaioli A.J."/>
            <person name="Bonatto J.M.C."/>
            <person name="Reis Junior O."/>
        </authorList>
    </citation>
    <scope>NUCLEOTIDE SEQUENCE</scope>
    <source>
        <strain evidence="2">30M1</strain>
    </source>
</reference>
<dbReference type="OrthoDB" id="3783833at2759"/>
<feature type="region of interest" description="Disordered" evidence="1">
    <location>
        <begin position="410"/>
        <end position="433"/>
    </location>
</feature>
<dbReference type="Proteomes" id="UP000801428">
    <property type="component" value="Unassembled WGS sequence"/>
</dbReference>